<dbReference type="RefSeq" id="WP_377327462.1">
    <property type="nucleotide sequence ID" value="NZ_JBHUMZ010000011.1"/>
</dbReference>
<comment type="similarity">
    <text evidence="1">Belongs to the isochorismatase family.</text>
</comment>
<comment type="caution">
    <text evidence="3">The sequence shown here is derived from an EMBL/GenBank/DDBJ whole genome shotgun (WGS) entry which is preliminary data.</text>
</comment>
<dbReference type="Proteomes" id="UP001597452">
    <property type="component" value="Unassembled WGS sequence"/>
</dbReference>
<evidence type="ECO:0000313" key="4">
    <source>
        <dbReference type="Proteomes" id="UP001597452"/>
    </source>
</evidence>
<dbReference type="SUPFAM" id="SSF52499">
    <property type="entry name" value="Isochorismatase-like hydrolases"/>
    <property type="match status" value="1"/>
</dbReference>
<dbReference type="PANTHER" id="PTHR11080">
    <property type="entry name" value="PYRAZINAMIDASE/NICOTINAMIDASE"/>
    <property type="match status" value="1"/>
</dbReference>
<evidence type="ECO:0000256" key="1">
    <source>
        <dbReference type="ARBA" id="ARBA00006336"/>
    </source>
</evidence>
<accession>A0ABW5Q7R1</accession>
<gene>
    <name evidence="3" type="ORF">ACFSW4_03450</name>
</gene>
<organism evidence="3 4">
    <name type="scientific">Piscibacillus salipiscarius</name>
    <dbReference type="NCBI Taxonomy" id="299480"/>
    <lineage>
        <taxon>Bacteria</taxon>
        <taxon>Bacillati</taxon>
        <taxon>Bacillota</taxon>
        <taxon>Bacilli</taxon>
        <taxon>Bacillales</taxon>
        <taxon>Bacillaceae</taxon>
        <taxon>Piscibacillus</taxon>
    </lineage>
</organism>
<evidence type="ECO:0008006" key="5">
    <source>
        <dbReference type="Google" id="ProtNLM"/>
    </source>
</evidence>
<dbReference type="EMBL" id="JBHUMZ010000011">
    <property type="protein sequence ID" value="MFD2637933.1"/>
    <property type="molecule type" value="Genomic_DNA"/>
</dbReference>
<evidence type="ECO:0000256" key="2">
    <source>
        <dbReference type="ARBA" id="ARBA00022801"/>
    </source>
</evidence>
<dbReference type="InterPro" id="IPR052347">
    <property type="entry name" value="Isochorismatase_Nicotinamidase"/>
</dbReference>
<dbReference type="Gene3D" id="3.40.50.850">
    <property type="entry name" value="Isochorismatase-like"/>
    <property type="match status" value="1"/>
</dbReference>
<dbReference type="InterPro" id="IPR036380">
    <property type="entry name" value="Isochorismatase-like_sf"/>
</dbReference>
<dbReference type="PANTHER" id="PTHR11080:SF2">
    <property type="entry name" value="LD05707P"/>
    <property type="match status" value="1"/>
</dbReference>
<keyword evidence="4" id="KW-1185">Reference proteome</keyword>
<reference evidence="4" key="1">
    <citation type="journal article" date="2019" name="Int. J. Syst. Evol. Microbiol.">
        <title>The Global Catalogue of Microorganisms (GCM) 10K type strain sequencing project: providing services to taxonomists for standard genome sequencing and annotation.</title>
        <authorList>
            <consortium name="The Broad Institute Genomics Platform"/>
            <consortium name="The Broad Institute Genome Sequencing Center for Infectious Disease"/>
            <person name="Wu L."/>
            <person name="Ma J."/>
        </authorList>
    </citation>
    <scope>NUCLEOTIDE SEQUENCE [LARGE SCALE GENOMIC DNA]</scope>
    <source>
        <strain evidence="4">TISTR 1571</strain>
    </source>
</reference>
<name>A0ABW5Q7R1_9BACI</name>
<proteinExistence type="inferred from homology"/>
<evidence type="ECO:0000313" key="3">
    <source>
        <dbReference type="EMBL" id="MFD2637933.1"/>
    </source>
</evidence>
<keyword evidence="2" id="KW-0378">Hydrolase</keyword>
<protein>
    <recommendedName>
        <fullName evidence="5">Nicotinamidase</fullName>
    </recommendedName>
</protein>
<sequence length="302" mass="34591">MLNTSYNQIVNTAMIGTYEKINVNDVVSLALDEQLKPSNEDGERVLFLGIDLQNDFMEEGAIGVPGAHQDVERITRFLYNNMERITNIAVSLDTHGLHQIFHPTWWVDPEGKHPEPLTIITTNDLKEDKWKPVIKQEASIEYVKNLEEKGQKNLCIWPYHCIEGTPGAALENQFSKMIHFHSIARQTNVKKVVKGQDSLSEMYGIIKPEYSQNDQTNHELLNYLGQFDKLIIAGEAESHCVYESVRQIAEHFSNDLKWKKNIFVLTDGMSCIPGFEEENKKAWKALSDKFNIQLVESTQLKL</sequence>